<dbReference type="InterPro" id="IPR014942">
    <property type="entry name" value="AbiEii"/>
</dbReference>
<comment type="caution">
    <text evidence="1">The sequence shown here is derived from an EMBL/GenBank/DDBJ whole genome shotgun (WGS) entry which is preliminary data.</text>
</comment>
<organism evidence="1 2">
    <name type="scientific">Microbacterium testaceum</name>
    <name type="common">Aureobacterium testaceum</name>
    <name type="synonym">Brevibacterium testaceum</name>
    <dbReference type="NCBI Taxonomy" id="2033"/>
    <lineage>
        <taxon>Bacteria</taxon>
        <taxon>Bacillati</taxon>
        <taxon>Actinomycetota</taxon>
        <taxon>Actinomycetes</taxon>
        <taxon>Micrococcales</taxon>
        <taxon>Microbacteriaceae</taxon>
        <taxon>Microbacterium</taxon>
    </lineage>
</organism>
<dbReference type="Pfam" id="PF08843">
    <property type="entry name" value="AbiEii"/>
    <property type="match status" value="1"/>
</dbReference>
<evidence type="ECO:0000313" key="2">
    <source>
        <dbReference type="Proteomes" id="UP000319525"/>
    </source>
</evidence>
<evidence type="ECO:0008006" key="3">
    <source>
        <dbReference type="Google" id="ProtNLM"/>
    </source>
</evidence>
<evidence type="ECO:0000313" key="1">
    <source>
        <dbReference type="EMBL" id="GEB44224.1"/>
    </source>
</evidence>
<dbReference type="RefSeq" id="WP_141375167.1">
    <property type="nucleotide sequence ID" value="NZ_BJML01000001.1"/>
</dbReference>
<accession>A0A4Y3QGF8</accession>
<dbReference type="AlphaFoldDB" id="A0A4Y3QGF8"/>
<proteinExistence type="predicted"/>
<gene>
    <name evidence="1" type="ORF">MTE01_01690</name>
</gene>
<dbReference type="GeneID" id="57142887"/>
<sequence>MSGVEVFRAVQALARSGATNGAPVATQEYLLRHALESFLARLTQTMHAEDFVLKGGLLLGAYGVRRSTKDADSNAIAADVTPAHLRRVVHDVAAIEANDGVEFLLDSLVVNDIREDANYPGMRLRLKVSIGSWQGAIAWDVSTGDPVVPAPRRVTLPRLLGQPITLLGYAPESTIAEKGVTILERGVTSTRWRDYVDIVTLGEAGIDIADLREAARAVASYRGVELQVIGPVLEGYGAVSQRKWAAWRRKERLEAVSEESLDDQIVRVAAILDPAFKDW</sequence>
<dbReference type="Proteomes" id="UP000319525">
    <property type="component" value="Unassembled WGS sequence"/>
</dbReference>
<reference evidence="1 2" key="1">
    <citation type="submission" date="2019-06" db="EMBL/GenBank/DDBJ databases">
        <title>Whole genome shotgun sequence of Microbacterium testaceum NBRC 12675.</title>
        <authorList>
            <person name="Hosoyama A."/>
            <person name="Uohara A."/>
            <person name="Ohji S."/>
            <person name="Ichikawa N."/>
        </authorList>
    </citation>
    <scope>NUCLEOTIDE SEQUENCE [LARGE SCALE GENOMIC DNA]</scope>
    <source>
        <strain evidence="1 2">NBRC 12675</strain>
    </source>
</reference>
<dbReference type="OrthoDB" id="9808443at2"/>
<protein>
    <recommendedName>
        <fullName evidence="3">Nucleotidyl transferase AbiEii toxin, Type IV TA system</fullName>
    </recommendedName>
</protein>
<name>A0A4Y3QGF8_MICTE</name>
<dbReference type="EMBL" id="BJML01000001">
    <property type="protein sequence ID" value="GEB44224.1"/>
    <property type="molecule type" value="Genomic_DNA"/>
</dbReference>